<dbReference type="Proteomes" id="UP001064106">
    <property type="component" value="Unassembled WGS sequence"/>
</dbReference>
<proteinExistence type="predicted"/>
<evidence type="ECO:0000313" key="3">
    <source>
        <dbReference type="Proteomes" id="UP001064106"/>
    </source>
</evidence>
<feature type="transmembrane region" description="Helical" evidence="1">
    <location>
        <begin position="21"/>
        <end position="49"/>
    </location>
</feature>
<keyword evidence="1" id="KW-0472">Membrane</keyword>
<dbReference type="EMBL" id="ARXS01000016">
    <property type="protein sequence ID" value="MCU5783491.1"/>
    <property type="molecule type" value="Genomic_DNA"/>
</dbReference>
<feature type="transmembrane region" description="Helical" evidence="1">
    <location>
        <begin position="61"/>
        <end position="80"/>
    </location>
</feature>
<feature type="transmembrane region" description="Helical" evidence="1">
    <location>
        <begin position="142"/>
        <end position="169"/>
    </location>
</feature>
<sequence>MFVISASFYKKDSKLGKAAKWLSLISAIVVIFYAQSKTAFVVFLFGVLLTYALQFRGRIKIISLLWQAPLAAFFTLYIFMKVMEFGYLSKVFTEGLDSNSYVSRIEKWSYLFDMAIKEPYWFLSGFGKSYFGEYAGAMDNEYVFMFLVYGVVFFLVYISFILFMMYEALRNYSHIRGADRFLVLSFMVVTMVGLIAAWPSMFVTNLKTAFLFVVSMVLAESIIRQRSTATASKIGSNPYRSAW</sequence>
<name>A0ABT2R132_9GAMM</name>
<evidence type="ECO:0008006" key="4">
    <source>
        <dbReference type="Google" id="ProtNLM"/>
    </source>
</evidence>
<comment type="caution">
    <text evidence="2">The sequence shown here is derived from an EMBL/GenBank/DDBJ whole genome shotgun (WGS) entry which is preliminary data.</text>
</comment>
<evidence type="ECO:0000313" key="2">
    <source>
        <dbReference type="EMBL" id="MCU5783491.1"/>
    </source>
</evidence>
<accession>A0ABT2R132</accession>
<keyword evidence="3" id="KW-1185">Reference proteome</keyword>
<feature type="transmembrane region" description="Helical" evidence="1">
    <location>
        <begin position="181"/>
        <end position="200"/>
    </location>
</feature>
<gene>
    <name evidence="2" type="ORF">MA04_02791</name>
</gene>
<keyword evidence="1" id="KW-0812">Transmembrane</keyword>
<reference evidence="2" key="1">
    <citation type="submission" date="2012-09" db="EMBL/GenBank/DDBJ databases">
        <title>Genome Sequence of alkane-degrading Bacterium Alcanivorax balearicus MACL04.</title>
        <authorList>
            <person name="Lai Q."/>
            <person name="Shao Z."/>
        </authorList>
    </citation>
    <scope>NUCLEOTIDE SEQUENCE</scope>
    <source>
        <strain evidence="2">MACL04</strain>
    </source>
</reference>
<protein>
    <recommendedName>
        <fullName evidence="4">O-antigen polymerase</fullName>
    </recommendedName>
</protein>
<keyword evidence="1" id="KW-1133">Transmembrane helix</keyword>
<organism evidence="2 3">
    <name type="scientific">Alloalcanivorax balearicus MACL04</name>
    <dbReference type="NCBI Taxonomy" id="1177182"/>
    <lineage>
        <taxon>Bacteria</taxon>
        <taxon>Pseudomonadati</taxon>
        <taxon>Pseudomonadota</taxon>
        <taxon>Gammaproteobacteria</taxon>
        <taxon>Oceanospirillales</taxon>
        <taxon>Alcanivoracaceae</taxon>
        <taxon>Alloalcanivorax</taxon>
    </lineage>
</organism>
<evidence type="ECO:0000256" key="1">
    <source>
        <dbReference type="SAM" id="Phobius"/>
    </source>
</evidence>